<dbReference type="PANTHER" id="PTHR45431">
    <property type="entry name" value="RHODANESE-LIKE DOMAIN-CONTAINING PROTEIN 15, CHLOROPLASTIC"/>
    <property type="match status" value="1"/>
</dbReference>
<dbReference type="InterPro" id="IPR036873">
    <property type="entry name" value="Rhodanese-like_dom_sf"/>
</dbReference>
<dbReference type="InterPro" id="IPR052367">
    <property type="entry name" value="Thiosulfate_ST/Rhodanese-like"/>
</dbReference>
<sequence length="115" mass="12909">MKKLSIILTIIMIAVSVLTVFAKDSFTPIIIDARTAQEFDKGHVEGAILIAYDQLGGKIGFFVKDKSQKVYIYCRSGRRSKIAKETLEKLGYKDIIDLATLQNAAKFLNRKIVNK</sequence>
<dbReference type="AlphaFoldDB" id="A0A0W8FMR6"/>
<protein>
    <submittedName>
        <fullName evidence="2">Phage shock protein e</fullName>
    </submittedName>
</protein>
<proteinExistence type="predicted"/>
<dbReference type="SMART" id="SM00450">
    <property type="entry name" value="RHOD"/>
    <property type="match status" value="1"/>
</dbReference>
<accession>A0A0W8FMR6</accession>
<dbReference type="EMBL" id="LNQE01000985">
    <property type="protein sequence ID" value="KUG22116.1"/>
    <property type="molecule type" value="Genomic_DNA"/>
</dbReference>
<name>A0A0W8FMR6_9ZZZZ</name>
<dbReference type="Gene3D" id="3.40.250.10">
    <property type="entry name" value="Rhodanese-like domain"/>
    <property type="match status" value="1"/>
</dbReference>
<dbReference type="PANTHER" id="PTHR45431:SF3">
    <property type="entry name" value="RHODANESE-LIKE DOMAIN-CONTAINING PROTEIN 15, CHLOROPLASTIC"/>
    <property type="match status" value="1"/>
</dbReference>
<comment type="caution">
    <text evidence="2">The sequence shown here is derived from an EMBL/GenBank/DDBJ whole genome shotgun (WGS) entry which is preliminary data.</text>
</comment>
<feature type="domain" description="Rhodanese" evidence="1">
    <location>
        <begin position="24"/>
        <end position="101"/>
    </location>
</feature>
<evidence type="ECO:0000259" key="1">
    <source>
        <dbReference type="PROSITE" id="PS50206"/>
    </source>
</evidence>
<dbReference type="PROSITE" id="PS50206">
    <property type="entry name" value="RHODANESE_3"/>
    <property type="match status" value="1"/>
</dbReference>
<gene>
    <name evidence="2" type="ORF">ASZ90_008086</name>
</gene>
<dbReference type="Pfam" id="PF00581">
    <property type="entry name" value="Rhodanese"/>
    <property type="match status" value="1"/>
</dbReference>
<reference evidence="2" key="1">
    <citation type="journal article" date="2015" name="Proc. Natl. Acad. Sci. U.S.A.">
        <title>Networks of energetic and metabolic interactions define dynamics in microbial communities.</title>
        <authorList>
            <person name="Embree M."/>
            <person name="Liu J.K."/>
            <person name="Al-Bassam M.M."/>
            <person name="Zengler K."/>
        </authorList>
    </citation>
    <scope>NUCLEOTIDE SEQUENCE</scope>
</reference>
<dbReference type="CDD" id="cd00158">
    <property type="entry name" value="RHOD"/>
    <property type="match status" value="1"/>
</dbReference>
<evidence type="ECO:0000313" key="2">
    <source>
        <dbReference type="EMBL" id="KUG22116.1"/>
    </source>
</evidence>
<dbReference type="InterPro" id="IPR001763">
    <property type="entry name" value="Rhodanese-like_dom"/>
</dbReference>
<organism evidence="2">
    <name type="scientific">hydrocarbon metagenome</name>
    <dbReference type="NCBI Taxonomy" id="938273"/>
    <lineage>
        <taxon>unclassified sequences</taxon>
        <taxon>metagenomes</taxon>
        <taxon>ecological metagenomes</taxon>
    </lineage>
</organism>
<dbReference type="SUPFAM" id="SSF52821">
    <property type="entry name" value="Rhodanese/Cell cycle control phosphatase"/>
    <property type="match status" value="1"/>
</dbReference>